<evidence type="ECO:0000259" key="7">
    <source>
        <dbReference type="PROSITE" id="PS50067"/>
    </source>
</evidence>
<dbReference type="AlphaFoldDB" id="A0AAV2YCE5"/>
<dbReference type="Proteomes" id="UP001146120">
    <property type="component" value="Unassembled WGS sequence"/>
</dbReference>
<evidence type="ECO:0000313" key="9">
    <source>
        <dbReference type="Proteomes" id="UP001146120"/>
    </source>
</evidence>
<accession>A0AAV2YCE5</accession>
<evidence type="ECO:0000256" key="5">
    <source>
        <dbReference type="SAM" id="Coils"/>
    </source>
</evidence>
<dbReference type="InterPro" id="IPR027640">
    <property type="entry name" value="Kinesin-like_fam"/>
</dbReference>
<keyword evidence="4" id="KW-0493">Microtubule</keyword>
<gene>
    <name evidence="8" type="ORF">N0F65_009701</name>
</gene>
<reference evidence="8" key="1">
    <citation type="submission" date="2022-11" db="EMBL/GenBank/DDBJ databases">
        <authorList>
            <person name="Morgan W.R."/>
            <person name="Tartar A."/>
        </authorList>
    </citation>
    <scope>NUCLEOTIDE SEQUENCE</scope>
    <source>
        <strain evidence="8">ARSEF 373</strain>
    </source>
</reference>
<dbReference type="GO" id="GO:0003777">
    <property type="term" value="F:microtubule motor activity"/>
    <property type="evidence" value="ECO:0007669"/>
    <property type="project" value="InterPro"/>
</dbReference>
<feature type="compositionally biased region" description="Basic and acidic residues" evidence="6">
    <location>
        <begin position="119"/>
        <end position="135"/>
    </location>
</feature>
<reference evidence="8" key="2">
    <citation type="journal article" date="2023" name="Microbiol Resour">
        <title>Decontamination and Annotation of the Draft Genome Sequence of the Oomycete Lagenidium giganteum ARSEF 373.</title>
        <authorList>
            <person name="Morgan W.R."/>
            <person name="Tartar A."/>
        </authorList>
    </citation>
    <scope>NUCLEOTIDE SEQUENCE</scope>
    <source>
        <strain evidence="8">ARSEF 373</strain>
    </source>
</reference>
<keyword evidence="2 3" id="KW-0067">ATP-binding</keyword>
<keyword evidence="9" id="KW-1185">Reference proteome</keyword>
<feature type="compositionally biased region" description="Low complexity" evidence="6">
    <location>
        <begin position="76"/>
        <end position="96"/>
    </location>
</feature>
<dbReference type="PANTHER" id="PTHR24115">
    <property type="entry name" value="KINESIN-RELATED"/>
    <property type="match status" value="1"/>
</dbReference>
<protein>
    <recommendedName>
        <fullName evidence="4">Kinesin-like protein</fullName>
    </recommendedName>
</protein>
<feature type="region of interest" description="Disordered" evidence="6">
    <location>
        <begin position="743"/>
        <end position="765"/>
    </location>
</feature>
<feature type="region of interest" description="Disordered" evidence="6">
    <location>
        <begin position="498"/>
        <end position="535"/>
    </location>
</feature>
<evidence type="ECO:0000313" key="8">
    <source>
        <dbReference type="EMBL" id="DAZ93125.1"/>
    </source>
</evidence>
<dbReference type="GO" id="GO:0016887">
    <property type="term" value="F:ATP hydrolysis activity"/>
    <property type="evidence" value="ECO:0007669"/>
    <property type="project" value="TreeGrafter"/>
</dbReference>
<dbReference type="PROSITE" id="PS00411">
    <property type="entry name" value="KINESIN_MOTOR_1"/>
    <property type="match status" value="1"/>
</dbReference>
<dbReference type="InterPro" id="IPR001752">
    <property type="entry name" value="Kinesin_motor_dom"/>
</dbReference>
<feature type="region of interest" description="Disordered" evidence="6">
    <location>
        <begin position="1"/>
        <end position="20"/>
    </location>
</feature>
<dbReference type="EMBL" id="DAKRPA010000342">
    <property type="protein sequence ID" value="DAZ93125.1"/>
    <property type="molecule type" value="Genomic_DNA"/>
</dbReference>
<dbReference type="PRINTS" id="PR00380">
    <property type="entry name" value="KINESINHEAVY"/>
</dbReference>
<feature type="compositionally biased region" description="Low complexity" evidence="6">
    <location>
        <begin position="498"/>
        <end position="517"/>
    </location>
</feature>
<keyword evidence="1 3" id="KW-0547">Nucleotide-binding</keyword>
<feature type="compositionally biased region" description="Pro residues" evidence="6">
    <location>
        <begin position="61"/>
        <end position="70"/>
    </location>
</feature>
<dbReference type="GO" id="GO:0007018">
    <property type="term" value="P:microtubule-based movement"/>
    <property type="evidence" value="ECO:0007669"/>
    <property type="project" value="InterPro"/>
</dbReference>
<proteinExistence type="inferred from homology"/>
<dbReference type="InterPro" id="IPR036961">
    <property type="entry name" value="Kinesin_motor_dom_sf"/>
</dbReference>
<keyword evidence="5" id="KW-0175">Coiled coil</keyword>
<organism evidence="8 9">
    <name type="scientific">Lagenidium giganteum</name>
    <dbReference type="NCBI Taxonomy" id="4803"/>
    <lineage>
        <taxon>Eukaryota</taxon>
        <taxon>Sar</taxon>
        <taxon>Stramenopiles</taxon>
        <taxon>Oomycota</taxon>
        <taxon>Peronosporomycetes</taxon>
        <taxon>Pythiales</taxon>
        <taxon>Pythiaceae</taxon>
    </lineage>
</organism>
<dbReference type="Pfam" id="PF00225">
    <property type="entry name" value="Kinesin"/>
    <property type="match status" value="1"/>
</dbReference>
<dbReference type="GO" id="GO:0008017">
    <property type="term" value="F:microtubule binding"/>
    <property type="evidence" value="ECO:0007669"/>
    <property type="project" value="InterPro"/>
</dbReference>
<dbReference type="InterPro" id="IPR019821">
    <property type="entry name" value="Kinesin_motor_CS"/>
</dbReference>
<feature type="region of interest" description="Disordered" evidence="6">
    <location>
        <begin position="50"/>
        <end position="158"/>
    </location>
</feature>
<feature type="region of interest" description="Disordered" evidence="6">
    <location>
        <begin position="414"/>
        <end position="433"/>
    </location>
</feature>
<dbReference type="Gene3D" id="3.40.850.10">
    <property type="entry name" value="Kinesin motor domain"/>
    <property type="match status" value="1"/>
</dbReference>
<dbReference type="PROSITE" id="PS50067">
    <property type="entry name" value="KINESIN_MOTOR_2"/>
    <property type="match status" value="1"/>
</dbReference>
<feature type="binding site" evidence="3">
    <location>
        <begin position="258"/>
        <end position="265"/>
    </location>
    <ligand>
        <name>ATP</name>
        <dbReference type="ChEBI" id="CHEBI:30616"/>
    </ligand>
</feature>
<evidence type="ECO:0000256" key="2">
    <source>
        <dbReference type="ARBA" id="ARBA00022840"/>
    </source>
</evidence>
<feature type="domain" description="Kinesin motor" evidence="7">
    <location>
        <begin position="103"/>
        <end position="592"/>
    </location>
</feature>
<evidence type="ECO:0000256" key="6">
    <source>
        <dbReference type="SAM" id="MobiDB-lite"/>
    </source>
</evidence>
<feature type="coiled-coil region" evidence="5">
    <location>
        <begin position="633"/>
        <end position="660"/>
    </location>
</feature>
<evidence type="ECO:0000256" key="4">
    <source>
        <dbReference type="RuleBase" id="RU000394"/>
    </source>
</evidence>
<keyword evidence="3 4" id="KW-0505">Motor protein</keyword>
<sequence length="809" mass="89660">MAHHDRRVPLRRATSEAWERHSSSLRRLSTMDRERLEAVELALARLQASGHRGSGIGRALGPPPPPPPLPLRRHGSWSAPPSAASAGSGRDASASPKPSEVHTIQVAVRCRPRKASGHNKRDDHGSRRWMDHDLVDESSDGEEVSDSVDDNDDSSEDSYAQAQAYRKLHGLVDFVVPGPQQQGKPCILLPSTLAHAYAVPSGGASENDGKRRFEFDYVFPPWKTQRCVYEESVESLMAHVLHESAEGVAAHATVVAYGQTGTGKTYTMGMLGSHGTQNELGVIPRACTQVFGFVQQYNQGQHGQGSDVEGTKLSVSMSFVQIYLEAIQDLLVVSTIPGSAPARKDLPVRQQQDGSFYVEGLQEYAIDSLEDVFVLLETAQRNRMLASTARNKTSSRSHTLMTLTIKPKVDPLRHLNNRGRARPLSSEHYDDTDEDECEDHIWMSTISFVDLAGSERVDGALDFLKAARKKQELRIREAKFINKSLSALGGVIAALARPQQRSSVRSQPSSRPVVVSRSRLRGSPKQRPSTSVRTELDSPHIRFRDSQLTKLLQARLRCGSGRLLLIATIDDRAENLNETLSTLKFAAQCRSVELQPRTRAQGDEGAQRRKDSLLQEVFDEMKISYEEREMALQRMYEDRIQALEEQLETQASKINMARSVEPSALQNASYLALCSLVDLLPPTPIGSSKRTAHPSIESFADEKQQLEYVATLYHRLKESIRSTTATNRSVETNKSAIIPTRTTSPEKKSIGISKIPSPMSSPLRSQLRTASSRSIDVRNDPEFQRIAAVLLMNTDKIMDLVSDDDEVAK</sequence>
<comment type="caution">
    <text evidence="8">The sequence shown here is derived from an EMBL/GenBank/DDBJ whole genome shotgun (WGS) entry which is preliminary data.</text>
</comment>
<evidence type="ECO:0000256" key="1">
    <source>
        <dbReference type="ARBA" id="ARBA00022741"/>
    </source>
</evidence>
<feature type="compositionally biased region" description="Acidic residues" evidence="6">
    <location>
        <begin position="136"/>
        <end position="156"/>
    </location>
</feature>
<name>A0AAV2YCE5_9STRA</name>
<dbReference type="GO" id="GO:0005874">
    <property type="term" value="C:microtubule"/>
    <property type="evidence" value="ECO:0007669"/>
    <property type="project" value="UniProtKB-KW"/>
</dbReference>
<dbReference type="GO" id="GO:0005871">
    <property type="term" value="C:kinesin complex"/>
    <property type="evidence" value="ECO:0007669"/>
    <property type="project" value="TreeGrafter"/>
</dbReference>
<evidence type="ECO:0000256" key="3">
    <source>
        <dbReference type="PROSITE-ProRule" id="PRU00283"/>
    </source>
</evidence>
<dbReference type="SMART" id="SM00129">
    <property type="entry name" value="KISc"/>
    <property type="match status" value="1"/>
</dbReference>
<dbReference type="SUPFAM" id="SSF52540">
    <property type="entry name" value="P-loop containing nucleoside triphosphate hydrolases"/>
    <property type="match status" value="1"/>
</dbReference>
<dbReference type="InterPro" id="IPR027417">
    <property type="entry name" value="P-loop_NTPase"/>
</dbReference>
<feature type="compositionally biased region" description="Basic residues" evidence="6">
    <location>
        <begin position="1"/>
        <end position="10"/>
    </location>
</feature>
<comment type="similarity">
    <text evidence="3 4">Belongs to the TRAFAC class myosin-kinesin ATPase superfamily. Kinesin family.</text>
</comment>
<dbReference type="GO" id="GO:0005524">
    <property type="term" value="F:ATP binding"/>
    <property type="evidence" value="ECO:0007669"/>
    <property type="project" value="UniProtKB-UniRule"/>
</dbReference>
<dbReference type="PANTHER" id="PTHR24115:SF1004">
    <property type="entry name" value="KINESIN-LIKE PROTEIN KIF15"/>
    <property type="match status" value="1"/>
</dbReference>